<keyword evidence="2" id="KW-0812">Transmembrane</keyword>
<organism evidence="4 5">
    <name type="scientific">Litorihabitans aurantiacus</name>
    <dbReference type="NCBI Taxonomy" id="1930061"/>
    <lineage>
        <taxon>Bacteria</taxon>
        <taxon>Bacillati</taxon>
        <taxon>Actinomycetota</taxon>
        <taxon>Actinomycetes</taxon>
        <taxon>Micrococcales</taxon>
        <taxon>Beutenbergiaceae</taxon>
        <taxon>Litorihabitans</taxon>
    </lineage>
</organism>
<feature type="transmembrane region" description="Helical" evidence="2">
    <location>
        <begin position="287"/>
        <end position="307"/>
    </location>
</feature>
<feature type="transmembrane region" description="Helical" evidence="2">
    <location>
        <begin position="77"/>
        <end position="95"/>
    </location>
</feature>
<keyword evidence="5" id="KW-1185">Reference proteome</keyword>
<feature type="transmembrane region" description="Helical" evidence="2">
    <location>
        <begin position="260"/>
        <end position="281"/>
    </location>
</feature>
<feature type="transmembrane region" description="Helical" evidence="2">
    <location>
        <begin position="104"/>
        <end position="125"/>
    </location>
</feature>
<keyword evidence="2" id="KW-0472">Membrane</keyword>
<dbReference type="RefSeq" id="WP_284248510.1">
    <property type="nucleotide sequence ID" value="NZ_BSUM01000001.1"/>
</dbReference>
<feature type="transmembrane region" description="Helical" evidence="2">
    <location>
        <begin position="215"/>
        <end position="239"/>
    </location>
</feature>
<dbReference type="EMBL" id="BSUM01000001">
    <property type="protein sequence ID" value="GMA30074.1"/>
    <property type="molecule type" value="Genomic_DNA"/>
</dbReference>
<gene>
    <name evidence="3" type="ORF">GCM10025875_00660</name>
    <name evidence="4" type="ORF">GCM10025875_35650</name>
</gene>
<dbReference type="AlphaFoldDB" id="A0AA37XHX8"/>
<evidence type="ECO:0008006" key="6">
    <source>
        <dbReference type="Google" id="ProtNLM"/>
    </source>
</evidence>
<evidence type="ECO:0000313" key="5">
    <source>
        <dbReference type="Proteomes" id="UP001157161"/>
    </source>
</evidence>
<keyword evidence="2" id="KW-1133">Transmembrane helix</keyword>
<feature type="transmembrane region" description="Helical" evidence="2">
    <location>
        <begin position="39"/>
        <end position="57"/>
    </location>
</feature>
<feature type="transmembrane region" description="Helical" evidence="2">
    <location>
        <begin position="158"/>
        <end position="177"/>
    </location>
</feature>
<evidence type="ECO:0000313" key="3">
    <source>
        <dbReference type="EMBL" id="GMA30074.1"/>
    </source>
</evidence>
<dbReference type="EMBL" id="BSUM01000001">
    <property type="protein sequence ID" value="GMA33573.1"/>
    <property type="molecule type" value="Genomic_DNA"/>
</dbReference>
<evidence type="ECO:0000313" key="4">
    <source>
        <dbReference type="EMBL" id="GMA33573.1"/>
    </source>
</evidence>
<comment type="caution">
    <text evidence="4">The sequence shown here is derived from an EMBL/GenBank/DDBJ whole genome shotgun (WGS) entry which is preliminary data.</text>
</comment>
<proteinExistence type="predicted"/>
<name>A0AA37XHX8_9MICO</name>
<feature type="region of interest" description="Disordered" evidence="1">
    <location>
        <begin position="1"/>
        <end position="30"/>
    </location>
</feature>
<accession>A0AA37XHX8</accession>
<evidence type="ECO:0000256" key="1">
    <source>
        <dbReference type="SAM" id="MobiDB-lite"/>
    </source>
</evidence>
<evidence type="ECO:0000256" key="2">
    <source>
        <dbReference type="SAM" id="Phobius"/>
    </source>
</evidence>
<reference evidence="4" key="1">
    <citation type="journal article" date="2014" name="Int. J. Syst. Evol. Microbiol.">
        <title>Complete genome sequence of Corynebacterium casei LMG S-19264T (=DSM 44701T), isolated from a smear-ripened cheese.</title>
        <authorList>
            <consortium name="US DOE Joint Genome Institute (JGI-PGF)"/>
            <person name="Walter F."/>
            <person name="Albersmeier A."/>
            <person name="Kalinowski J."/>
            <person name="Ruckert C."/>
        </authorList>
    </citation>
    <scope>NUCLEOTIDE SEQUENCE</scope>
    <source>
        <strain evidence="4">NBRC 112290</strain>
    </source>
</reference>
<sequence>MNGATRSGAGSGAADSPDRRAASSTTASSAPPTLDTYRALRVGLVGAGLLLLTGVGVEIARVGVIPGSISATFYSPVRGVLVGSLIAVGLALLAIKGRPGWEDGLLDVAGMLVPLVGLVPTPVVLASIPGGEWLPVSCPDVEVACVPVEVEPDVANNVSAYLLVGLATLVLVGVRAVRARARGRAWRAGSERAVAIAVGLWAITTAWFLLGRASFLAYAHYASAITFFALLVAVVWINARRASPPPRPRRMGERGYRRSYLAIGVAMGASVVAGLVVWLAVGDDDAFPLVFWIEVVLLLLYTAFWILQTVEHWRDGEVEEE</sequence>
<feature type="transmembrane region" description="Helical" evidence="2">
    <location>
        <begin position="189"/>
        <end position="209"/>
    </location>
</feature>
<dbReference type="Proteomes" id="UP001157161">
    <property type="component" value="Unassembled WGS sequence"/>
</dbReference>
<reference evidence="4" key="2">
    <citation type="submission" date="2023-02" db="EMBL/GenBank/DDBJ databases">
        <authorList>
            <person name="Sun Q."/>
            <person name="Mori K."/>
        </authorList>
    </citation>
    <scope>NUCLEOTIDE SEQUENCE</scope>
    <source>
        <strain evidence="4">NBRC 112290</strain>
    </source>
</reference>
<protein>
    <recommendedName>
        <fullName evidence="6">DUF998 domain-containing protein</fullName>
    </recommendedName>
</protein>